<keyword evidence="1" id="KW-0812">Transmembrane</keyword>
<dbReference type="AlphaFoldDB" id="A0A511RH65"/>
<gene>
    <name evidence="2" type="ORF">ODE01S_04140</name>
</gene>
<proteinExistence type="predicted"/>
<feature type="transmembrane region" description="Helical" evidence="1">
    <location>
        <begin position="88"/>
        <end position="108"/>
    </location>
</feature>
<comment type="caution">
    <text evidence="2">The sequence shown here is derived from an EMBL/GenBank/DDBJ whole genome shotgun (WGS) entry which is preliminary data.</text>
</comment>
<keyword evidence="1" id="KW-0472">Membrane</keyword>
<feature type="transmembrane region" description="Helical" evidence="1">
    <location>
        <begin position="25"/>
        <end position="44"/>
    </location>
</feature>
<dbReference type="RefSeq" id="WP_147145315.1">
    <property type="nucleotide sequence ID" value="NZ_BJXN01000002.1"/>
</dbReference>
<accession>A0A511RH65</accession>
<evidence type="ECO:0000313" key="2">
    <source>
        <dbReference type="EMBL" id="GEM88980.1"/>
    </source>
</evidence>
<feature type="transmembrane region" description="Helical" evidence="1">
    <location>
        <begin position="164"/>
        <end position="182"/>
    </location>
</feature>
<sequence length="186" mass="19828">MSTQEFLPEDALRAARHARSKARGVLGRFVGQLLALWGAIYLVMYGGGALGWLPPWAWAPIDLAGFAISFGLGARIGEAFRMTEGGRLRRIWAWFGVVMALAVFAFAFHGVEDPLFSFSVNLLVAYALVQSGEAVQRPGLVRGGLLLALVNAAFLAFWPGAYAPALAGMGLLALVAGLRQVVGRAL</sequence>
<reference evidence="2 3" key="1">
    <citation type="submission" date="2019-07" db="EMBL/GenBank/DDBJ databases">
        <title>Whole genome shotgun sequence of Oceanithermus desulfurans NBRC 100063.</title>
        <authorList>
            <person name="Hosoyama A."/>
            <person name="Uohara A."/>
            <person name="Ohji S."/>
            <person name="Ichikawa N."/>
        </authorList>
    </citation>
    <scope>NUCLEOTIDE SEQUENCE [LARGE SCALE GENOMIC DNA]</scope>
    <source>
        <strain evidence="2 3">NBRC 100063</strain>
    </source>
</reference>
<protein>
    <submittedName>
        <fullName evidence="2">Uncharacterized protein</fullName>
    </submittedName>
</protein>
<evidence type="ECO:0000256" key="1">
    <source>
        <dbReference type="SAM" id="Phobius"/>
    </source>
</evidence>
<organism evidence="2 3">
    <name type="scientific">Oceanithermus desulfurans NBRC 100063</name>
    <dbReference type="NCBI Taxonomy" id="1227550"/>
    <lineage>
        <taxon>Bacteria</taxon>
        <taxon>Thermotogati</taxon>
        <taxon>Deinococcota</taxon>
        <taxon>Deinococci</taxon>
        <taxon>Thermales</taxon>
        <taxon>Thermaceae</taxon>
        <taxon>Oceanithermus</taxon>
    </lineage>
</organism>
<dbReference type="Proteomes" id="UP000321827">
    <property type="component" value="Unassembled WGS sequence"/>
</dbReference>
<feature type="transmembrane region" description="Helical" evidence="1">
    <location>
        <begin position="56"/>
        <end position="76"/>
    </location>
</feature>
<dbReference type="EMBL" id="BJXN01000002">
    <property type="protein sequence ID" value="GEM88980.1"/>
    <property type="molecule type" value="Genomic_DNA"/>
</dbReference>
<keyword evidence="1" id="KW-1133">Transmembrane helix</keyword>
<dbReference type="OrthoDB" id="9864181at2"/>
<evidence type="ECO:0000313" key="3">
    <source>
        <dbReference type="Proteomes" id="UP000321827"/>
    </source>
</evidence>
<name>A0A511RH65_9DEIN</name>